<comment type="caution">
    <text evidence="1">The sequence shown here is derived from an EMBL/GenBank/DDBJ whole genome shotgun (WGS) entry which is preliminary data.</text>
</comment>
<gene>
    <name evidence="1" type="ORF">DDE83_006359</name>
</gene>
<evidence type="ECO:0000313" key="1">
    <source>
        <dbReference type="EMBL" id="RAR07620.1"/>
    </source>
</evidence>
<protein>
    <submittedName>
        <fullName evidence="1">Uncharacterized protein</fullName>
    </submittedName>
</protein>
<reference evidence="2" key="1">
    <citation type="submission" date="2018-05" db="EMBL/GenBank/DDBJ databases">
        <title>Draft genome sequence of Stemphylium lycopersici strain CIDEFI 213.</title>
        <authorList>
            <person name="Medina R."/>
            <person name="Franco M.E.E."/>
            <person name="Lucentini C.G."/>
            <person name="Saparrat M.C.N."/>
            <person name="Balatti P.A."/>
        </authorList>
    </citation>
    <scope>NUCLEOTIDE SEQUENCE [LARGE SCALE GENOMIC DNA]</scope>
    <source>
        <strain evidence="2">CIDEFI 213</strain>
    </source>
</reference>
<dbReference type="Proteomes" id="UP000249619">
    <property type="component" value="Unassembled WGS sequence"/>
</dbReference>
<dbReference type="EMBL" id="QGDH01000097">
    <property type="protein sequence ID" value="RAR07620.1"/>
    <property type="molecule type" value="Genomic_DNA"/>
</dbReference>
<sequence length="374" mass="42273">MTLTHVLLGASSNLEIFAVTPENGHLLKHVRHIIVKVSPAIRWEVGLPNPFIFNLEEITQQRLCHRFRVSSPSEMSSSQQQYSDSYHEAMVQPFTENRRWYQLLRSANSSFGRIFAHFKNLTSISISHCERVDHPRPTATSTFVLQHGKQVIEDVHPVFVEDATVNMGWASAVILHAAPPGVKDLRLSLSNMDNFSSVAAVNRLLSLSYRHSALTASTSYLSNITRLSLSLRGVAGTHGDREWAGDTGSAGSVRFWTREINSMRQLRYLEFTNHLSEAKDIRFSDLQHSEPKASVLAWLLPRLELQELQTLALTGFVLLEKDLRDCTKGRWPRLQRLVLDGVTLTRKTSESDDLFGEHADGAIWRAFCREMAAK</sequence>
<name>A0A364MZI9_STELY</name>
<organism evidence="1 2">
    <name type="scientific">Stemphylium lycopersici</name>
    <name type="common">Tomato gray leaf spot disease fungus</name>
    <name type="synonym">Thyrospora lycopersici</name>
    <dbReference type="NCBI Taxonomy" id="183478"/>
    <lineage>
        <taxon>Eukaryota</taxon>
        <taxon>Fungi</taxon>
        <taxon>Dikarya</taxon>
        <taxon>Ascomycota</taxon>
        <taxon>Pezizomycotina</taxon>
        <taxon>Dothideomycetes</taxon>
        <taxon>Pleosporomycetidae</taxon>
        <taxon>Pleosporales</taxon>
        <taxon>Pleosporineae</taxon>
        <taxon>Pleosporaceae</taxon>
        <taxon>Stemphylium</taxon>
    </lineage>
</organism>
<proteinExistence type="predicted"/>
<evidence type="ECO:0000313" key="2">
    <source>
        <dbReference type="Proteomes" id="UP000249619"/>
    </source>
</evidence>
<keyword evidence="2" id="KW-1185">Reference proteome</keyword>
<accession>A0A364MZI9</accession>
<dbReference type="AlphaFoldDB" id="A0A364MZI9"/>